<keyword evidence="2" id="KW-1185">Reference proteome</keyword>
<sequence length="137" mass="14866">MKKLIVSASRFHFMRREDIHMKRIIIILCVLTIITACSGKGGLISNGSESSSSYPSAVAWNNTLYGLSIAEVPVKDVGKELGRIDRVQSPMPLNNGESNDKPVGTTLFEIIGKSTQEEIAIKVGDVFFSASKLGPLK</sequence>
<proteinExistence type="predicted"/>
<reference evidence="1 2" key="1">
    <citation type="submission" date="2014-12" db="EMBL/GenBank/DDBJ databases">
        <title>Draft genome sequence of Cohnella kolymensis strain B-2846.</title>
        <authorList>
            <person name="Karlyshev A.V."/>
            <person name="Kudryashova E.B."/>
        </authorList>
    </citation>
    <scope>NUCLEOTIDE SEQUENCE [LARGE SCALE GENOMIC DNA]</scope>
    <source>
        <strain evidence="1 2">VKM B-2846</strain>
    </source>
</reference>
<name>A0ABR5A2S3_9BACL</name>
<gene>
    <name evidence="1" type="ORF">SD71_13640</name>
</gene>
<evidence type="ECO:0000313" key="1">
    <source>
        <dbReference type="EMBL" id="KIL35366.1"/>
    </source>
</evidence>
<comment type="caution">
    <text evidence="1">The sequence shown here is derived from an EMBL/GenBank/DDBJ whole genome shotgun (WGS) entry which is preliminary data.</text>
</comment>
<evidence type="ECO:0000313" key="2">
    <source>
        <dbReference type="Proteomes" id="UP000054526"/>
    </source>
</evidence>
<organism evidence="1 2">
    <name type="scientific">Cohnella kolymensis</name>
    <dbReference type="NCBI Taxonomy" id="1590652"/>
    <lineage>
        <taxon>Bacteria</taxon>
        <taxon>Bacillati</taxon>
        <taxon>Bacillota</taxon>
        <taxon>Bacilli</taxon>
        <taxon>Bacillales</taxon>
        <taxon>Paenibacillaceae</taxon>
        <taxon>Cohnella</taxon>
    </lineage>
</organism>
<dbReference type="EMBL" id="JXAL01000022">
    <property type="protein sequence ID" value="KIL35366.1"/>
    <property type="molecule type" value="Genomic_DNA"/>
</dbReference>
<accession>A0ABR5A2S3</accession>
<dbReference type="Proteomes" id="UP000054526">
    <property type="component" value="Unassembled WGS sequence"/>
</dbReference>
<protein>
    <submittedName>
        <fullName evidence="1">Uncharacterized protein</fullName>
    </submittedName>
</protein>